<evidence type="ECO:0000313" key="2">
    <source>
        <dbReference type="EMBL" id="GBL68149.1"/>
    </source>
</evidence>
<gene>
    <name evidence="4" type="ORF">AVEN_127351_1</name>
    <name evidence="5" type="ORF">AVEN_179764_1</name>
    <name evidence="3" type="ORF">AVEN_79555_1</name>
    <name evidence="2" type="ORF">AVEN_95971_1</name>
</gene>
<reference evidence="4 6" key="1">
    <citation type="journal article" date="2019" name="Sci. Rep.">
        <title>Orb-weaving spider Araneus ventricosus genome elucidates the spidroin gene catalogue.</title>
        <authorList>
            <person name="Kono N."/>
            <person name="Nakamura H."/>
            <person name="Ohtoshi R."/>
            <person name="Moran D.A.P."/>
            <person name="Shinohara A."/>
            <person name="Yoshida Y."/>
            <person name="Fujiwara M."/>
            <person name="Mori M."/>
            <person name="Tomita M."/>
            <person name="Arakawa K."/>
        </authorList>
    </citation>
    <scope>NUCLEOTIDE SEQUENCE [LARGE SCALE GENOMIC DNA]</scope>
</reference>
<dbReference type="EMBL" id="BGPR01153562">
    <property type="protein sequence ID" value="GBL68271.1"/>
    <property type="molecule type" value="Genomic_DNA"/>
</dbReference>
<keyword evidence="6" id="KW-1185">Reference proteome</keyword>
<feature type="region of interest" description="Disordered" evidence="1">
    <location>
        <begin position="51"/>
        <end position="84"/>
    </location>
</feature>
<sequence>MRMGRWNSKGCQTRVKWFKVQRQKEEALGPGSKGLSRDIYEHDYYSSDNKTKLPVKRMAPEKGTYSTKTDVVSPLHSPHSETQTSPSLALRIKACVFALHTKCRTKHFTGWDCAHRSLFLKF</sequence>
<evidence type="ECO:0000256" key="1">
    <source>
        <dbReference type="SAM" id="MobiDB-lite"/>
    </source>
</evidence>
<protein>
    <submittedName>
        <fullName evidence="4">Uncharacterized protein</fullName>
    </submittedName>
</protein>
<dbReference type="EMBL" id="BGPR01153570">
    <property type="protein sequence ID" value="GBL68306.1"/>
    <property type="molecule type" value="Genomic_DNA"/>
</dbReference>
<accession>A0A4Y1ZU13</accession>
<comment type="caution">
    <text evidence="4">The sequence shown here is derived from an EMBL/GenBank/DDBJ whole genome shotgun (WGS) entry which is preliminary data.</text>
</comment>
<dbReference type="EMBL" id="BGPR01153556">
    <property type="protein sequence ID" value="GBL68243.1"/>
    <property type="molecule type" value="Genomic_DNA"/>
</dbReference>
<name>A0A4Y1ZU13_ARAVE</name>
<evidence type="ECO:0000313" key="4">
    <source>
        <dbReference type="EMBL" id="GBL68271.1"/>
    </source>
</evidence>
<evidence type="ECO:0000313" key="6">
    <source>
        <dbReference type="Proteomes" id="UP000499080"/>
    </source>
</evidence>
<dbReference type="EMBL" id="BGPR01153534">
    <property type="protein sequence ID" value="GBL68149.1"/>
    <property type="molecule type" value="Genomic_DNA"/>
</dbReference>
<evidence type="ECO:0000313" key="3">
    <source>
        <dbReference type="EMBL" id="GBL68243.1"/>
    </source>
</evidence>
<proteinExistence type="predicted"/>
<evidence type="ECO:0000313" key="5">
    <source>
        <dbReference type="EMBL" id="GBL68306.1"/>
    </source>
</evidence>
<organism evidence="4 6">
    <name type="scientific">Araneus ventricosus</name>
    <name type="common">Orbweaver spider</name>
    <name type="synonym">Epeira ventricosa</name>
    <dbReference type="NCBI Taxonomy" id="182803"/>
    <lineage>
        <taxon>Eukaryota</taxon>
        <taxon>Metazoa</taxon>
        <taxon>Ecdysozoa</taxon>
        <taxon>Arthropoda</taxon>
        <taxon>Chelicerata</taxon>
        <taxon>Arachnida</taxon>
        <taxon>Araneae</taxon>
        <taxon>Araneomorphae</taxon>
        <taxon>Entelegynae</taxon>
        <taxon>Araneoidea</taxon>
        <taxon>Araneidae</taxon>
        <taxon>Araneus</taxon>
    </lineage>
</organism>
<dbReference type="Proteomes" id="UP000499080">
    <property type="component" value="Unassembled WGS sequence"/>
</dbReference>
<dbReference type="AlphaFoldDB" id="A0A4Y1ZU13"/>